<evidence type="ECO:0000313" key="20">
    <source>
        <dbReference type="EMBL" id="OJJ85859.1"/>
    </source>
</evidence>
<dbReference type="InterPro" id="IPR018982">
    <property type="entry name" value="RQC_domain"/>
</dbReference>
<evidence type="ECO:0000256" key="11">
    <source>
        <dbReference type="ARBA" id="ARBA00023235"/>
    </source>
</evidence>
<feature type="domain" description="Helicase C-terminal" evidence="19">
    <location>
        <begin position="916"/>
        <end position="1071"/>
    </location>
</feature>
<dbReference type="STRING" id="1160497.A0A1L9VPM4"/>
<reference evidence="21" key="1">
    <citation type="journal article" date="2017" name="Genome Biol.">
        <title>Comparative genomics reveals high biological diversity and specific adaptations in the industrially and medically important fungal genus Aspergillus.</title>
        <authorList>
            <person name="de Vries R.P."/>
            <person name="Riley R."/>
            <person name="Wiebenga A."/>
            <person name="Aguilar-Osorio G."/>
            <person name="Amillis S."/>
            <person name="Uchima C.A."/>
            <person name="Anderluh G."/>
            <person name="Asadollahi M."/>
            <person name="Askin M."/>
            <person name="Barry K."/>
            <person name="Battaglia E."/>
            <person name="Bayram O."/>
            <person name="Benocci T."/>
            <person name="Braus-Stromeyer S.A."/>
            <person name="Caldana C."/>
            <person name="Canovas D."/>
            <person name="Cerqueira G.C."/>
            <person name="Chen F."/>
            <person name="Chen W."/>
            <person name="Choi C."/>
            <person name="Clum A."/>
            <person name="Dos Santos R.A."/>
            <person name="Damasio A.R."/>
            <person name="Diallinas G."/>
            <person name="Emri T."/>
            <person name="Fekete E."/>
            <person name="Flipphi M."/>
            <person name="Freyberg S."/>
            <person name="Gallo A."/>
            <person name="Gournas C."/>
            <person name="Habgood R."/>
            <person name="Hainaut M."/>
            <person name="Harispe M.L."/>
            <person name="Henrissat B."/>
            <person name="Hilden K.S."/>
            <person name="Hope R."/>
            <person name="Hossain A."/>
            <person name="Karabika E."/>
            <person name="Karaffa L."/>
            <person name="Karanyi Z."/>
            <person name="Krasevec N."/>
            <person name="Kuo A."/>
            <person name="Kusch H."/>
            <person name="LaButti K."/>
            <person name="Lagendijk E.L."/>
            <person name="Lapidus A."/>
            <person name="Levasseur A."/>
            <person name="Lindquist E."/>
            <person name="Lipzen A."/>
            <person name="Logrieco A.F."/>
            <person name="MacCabe A."/>
            <person name="Maekelae M.R."/>
            <person name="Malavazi I."/>
            <person name="Melin P."/>
            <person name="Meyer V."/>
            <person name="Mielnichuk N."/>
            <person name="Miskei M."/>
            <person name="Molnar A.P."/>
            <person name="Mule G."/>
            <person name="Ngan C.Y."/>
            <person name="Orejas M."/>
            <person name="Orosz E."/>
            <person name="Ouedraogo J.P."/>
            <person name="Overkamp K.M."/>
            <person name="Park H.-S."/>
            <person name="Perrone G."/>
            <person name="Piumi F."/>
            <person name="Punt P.J."/>
            <person name="Ram A.F."/>
            <person name="Ramon A."/>
            <person name="Rauscher S."/>
            <person name="Record E."/>
            <person name="Riano-Pachon D.M."/>
            <person name="Robert V."/>
            <person name="Roehrig J."/>
            <person name="Ruller R."/>
            <person name="Salamov A."/>
            <person name="Salih N.S."/>
            <person name="Samson R.A."/>
            <person name="Sandor E."/>
            <person name="Sanguinetti M."/>
            <person name="Schuetze T."/>
            <person name="Sepcic K."/>
            <person name="Shelest E."/>
            <person name="Sherlock G."/>
            <person name="Sophianopoulou V."/>
            <person name="Squina F.M."/>
            <person name="Sun H."/>
            <person name="Susca A."/>
            <person name="Todd R.B."/>
            <person name="Tsang A."/>
            <person name="Unkles S.E."/>
            <person name="van de Wiele N."/>
            <person name="van Rossen-Uffink D."/>
            <person name="Oliveira J.V."/>
            <person name="Vesth T.C."/>
            <person name="Visser J."/>
            <person name="Yu J.-H."/>
            <person name="Zhou M."/>
            <person name="Andersen M.R."/>
            <person name="Archer D.B."/>
            <person name="Baker S.E."/>
            <person name="Benoit I."/>
            <person name="Brakhage A.A."/>
            <person name="Braus G.H."/>
            <person name="Fischer R."/>
            <person name="Frisvad J.C."/>
            <person name="Goldman G.H."/>
            <person name="Houbraken J."/>
            <person name="Oakley B."/>
            <person name="Pocsi I."/>
            <person name="Scazzocchio C."/>
            <person name="Seiboth B."/>
            <person name="vanKuyk P.A."/>
            <person name="Wortman J."/>
            <person name="Dyer P.S."/>
            <person name="Grigoriev I.V."/>
        </authorList>
    </citation>
    <scope>NUCLEOTIDE SEQUENCE [LARGE SCALE GENOMIC DNA]</scope>
    <source>
        <strain evidence="21">CBS 516.65</strain>
    </source>
</reference>
<comment type="catalytic activity">
    <reaction evidence="13">
        <text>Couples ATP hydrolysis with the unwinding of duplex DNA by translocating in the 3'-5' direction.</text>
        <dbReference type="EC" id="5.6.2.4"/>
    </reaction>
</comment>
<evidence type="ECO:0000259" key="18">
    <source>
        <dbReference type="PROSITE" id="PS51192"/>
    </source>
</evidence>
<keyword evidence="5" id="KW-0227">DNA damage</keyword>
<dbReference type="InterPro" id="IPR044876">
    <property type="entry name" value="HRDC_dom_sf"/>
</dbReference>
<dbReference type="RefSeq" id="XP_022402553.1">
    <property type="nucleotide sequence ID" value="XM_022540319.1"/>
</dbReference>
<dbReference type="FunFam" id="3.40.50.300:FF:000537">
    <property type="entry name" value="Bloom syndrome RecQ-like helicase"/>
    <property type="match status" value="1"/>
</dbReference>
<evidence type="ECO:0000256" key="4">
    <source>
        <dbReference type="ARBA" id="ARBA00022741"/>
    </source>
</evidence>
<feature type="compositionally biased region" description="Polar residues" evidence="15">
    <location>
        <begin position="519"/>
        <end position="528"/>
    </location>
</feature>
<dbReference type="InterPro" id="IPR027417">
    <property type="entry name" value="P-loop_NTPase"/>
</dbReference>
<dbReference type="GO" id="GO:0005524">
    <property type="term" value="F:ATP binding"/>
    <property type="evidence" value="ECO:0007669"/>
    <property type="project" value="UniProtKB-KW"/>
</dbReference>
<dbReference type="GeneID" id="34456580"/>
<dbReference type="Gene3D" id="1.10.150.80">
    <property type="entry name" value="HRDC domain"/>
    <property type="match status" value="1"/>
</dbReference>
<evidence type="ECO:0000256" key="12">
    <source>
        <dbReference type="ARBA" id="ARBA00023242"/>
    </source>
</evidence>
<feature type="region of interest" description="Disordered" evidence="15">
    <location>
        <begin position="519"/>
        <end position="579"/>
    </location>
</feature>
<keyword evidence="8" id="KW-0067">ATP-binding</keyword>
<dbReference type="Pfam" id="PF09382">
    <property type="entry name" value="RQC"/>
    <property type="match status" value="1"/>
</dbReference>
<feature type="compositionally biased region" description="Low complexity" evidence="15">
    <location>
        <begin position="95"/>
        <end position="108"/>
    </location>
</feature>
<keyword evidence="6" id="KW-0378">Hydrolase</keyword>
<feature type="domain" description="HRDC" evidence="17">
    <location>
        <begin position="1310"/>
        <end position="1393"/>
    </location>
</feature>
<feature type="compositionally biased region" description="Basic and acidic residues" evidence="15">
    <location>
        <begin position="320"/>
        <end position="332"/>
    </location>
</feature>
<dbReference type="GO" id="GO:0000724">
    <property type="term" value="P:double-strand break repair via homologous recombination"/>
    <property type="evidence" value="ECO:0007669"/>
    <property type="project" value="UniProtKB-ARBA"/>
</dbReference>
<sequence>MTKSNLATHLRWLVKQGPSLYPSLTPSAHETRDDITTRNPAPALPISALGQAGAGSSFGRDSDLDRIPGTIVEDTGSNDADADTNMARLQFAPQSASKPRLLSSSKSPFEGTPKKSLERIPEKSPTAHWGVQPQKDNDYDLPPSSRSFFKKSTTSPIRPKRTSGLDSPALDIDAIDLTGDIELPAAPSSGTLEEFGEPRRLWTADAASRKEPDEKRGKKRKSDEYKSDLLSPRRHAPKVHSPLALSKSAASKDPAPYASPTAHRHAASSPTKQRAHTEDRVIRDSDDDGDDGDDDLFDDWMQGDDPILENDDGLYPVLPKENHSDNHEDGRLWESPIRASAPSFKKDDSPTPVIISPVKRPSPKKQASPERKPTYSSPLPTSSQTPQNENIVKFLEFSVDSLNNAITELKSSLTKNAEIVYQQAMEGVPALELITVNKTLKGRIEAIEQLKQKKIAHKTCQSRKDSLKKSLIRAISEGDDPSTMSELAESRSVSAELGQIEEAMRDLLSRADILDMASSSLASTTPKPSSDRLTSDTGSSAMAFNRAGSPLLVSPAQPTSTNTMSRADTSAPATAPLSRTTTDNDVFAVFDYDEPMSEGEDCFTRTMGSPSFPAFEADEFDLDANDEDMFEAAGQFEGNRSPAVDNYASHGRKVFGETSANAVRVPSPDKSPVRAALWNQHSWSMDVKNALKDRFHLRGFRMNQLEAIDATLSGKDTFVLMPTGGGKSLCYQLPSVVSSGTTRGVTIVISPLLSLMQDQVDQLQRLKIKAILLNKDTKKEERTQVLSTLARHGADEHIQLLYITPEMMNKNQVLNRILESLHSRQRLARIVIDEAHCVSQWGHDFRPDYKELGQIRNQLPGIPMMALTATATENVKVDVIHNLKMKGCRVFTQSFNRPNLTYDVRPKPKGAELLNSIENIIKTSYRNQSGIVYCLSRKVCEKVAEALQERGIKAAFYHAGIETAKKAEVQQRWQSGRYNVIVATIAFGMGIDKPDVRFVIHHSIPKSLEGYYQETGRAGRDGKRSGCYLYYSYKDTSMINRMIDSGDGDWAQKERQRQMLRNVVQYSENKSDCRRVQILAYFNEYFRREYCNKSCDNCKSDSVFETRDFSEYASSAIKLVRHFQETLNENVTLQYCVNIFRGSVKRPRSPEHRQIPWNGVGSALELPEAERLFQRLLSEGAFREHNVVNASSFATQYLKVGRRAAEFESGRRDLKLQVRLSPSKATRSTTGTRPSGNDDHPMSTNVSSPVQSASHRRLAKFRHHASKDEDSGSEDSDGFERIRVAGKPRQEKKRSLGPPITDDGDFSRLDQLHQAVAEDFMYFAKQTCQQIMMEKGLRNQPFTDGILRKVAIRLPKDLSELAAIPGIDTDKVSRYGNKILEYAKNTRRRLAELKKDGEDADGIVADPNHTNVINLDSDNEFGGDDIFEDQTSSLFDLDEGNTVSSRFFPEQPPLAHDSSDEFHDAVSEQSGPKPRKRQSGKRSRRKTPSGSGFKAKGSRSKIPKSGDGTSNRSSSSRKPTKAKSSNSAPRIPIMPT</sequence>
<dbReference type="Pfam" id="PF00270">
    <property type="entry name" value="DEAD"/>
    <property type="match status" value="1"/>
</dbReference>
<feature type="compositionally biased region" description="Polar residues" evidence="15">
    <location>
        <begin position="1223"/>
        <end position="1235"/>
    </location>
</feature>
<accession>A0A1L9VPM4</accession>
<evidence type="ECO:0000256" key="13">
    <source>
        <dbReference type="ARBA" id="ARBA00034617"/>
    </source>
</evidence>
<feature type="compositionally biased region" description="Basic residues" evidence="15">
    <location>
        <begin position="1473"/>
        <end position="1487"/>
    </location>
</feature>
<evidence type="ECO:0000256" key="8">
    <source>
        <dbReference type="ARBA" id="ARBA00022840"/>
    </source>
</evidence>
<dbReference type="CDD" id="cd18794">
    <property type="entry name" value="SF2_C_RecQ"/>
    <property type="match status" value="1"/>
</dbReference>
<feature type="compositionally biased region" description="Basic and acidic residues" evidence="15">
    <location>
        <begin position="275"/>
        <end position="284"/>
    </location>
</feature>
<dbReference type="InterPro" id="IPR010997">
    <property type="entry name" value="HRDC-like_sf"/>
</dbReference>
<keyword evidence="21" id="KW-1185">Reference proteome</keyword>
<feature type="domain" description="Helicase ATP-binding" evidence="18">
    <location>
        <begin position="708"/>
        <end position="889"/>
    </location>
</feature>
<keyword evidence="7" id="KW-0347">Helicase</keyword>
<feature type="compositionally biased region" description="Acidic residues" evidence="15">
    <location>
        <begin position="285"/>
        <end position="312"/>
    </location>
</feature>
<dbReference type="Pfam" id="PF00570">
    <property type="entry name" value="HRDC"/>
    <property type="match status" value="1"/>
</dbReference>
<dbReference type="PROSITE" id="PS00690">
    <property type="entry name" value="DEAH_ATP_HELICASE"/>
    <property type="match status" value="1"/>
</dbReference>
<feature type="compositionally biased region" description="Low complexity" evidence="15">
    <location>
        <begin position="142"/>
        <end position="155"/>
    </location>
</feature>
<feature type="compositionally biased region" description="Basic and acidic residues" evidence="15">
    <location>
        <begin position="112"/>
        <end position="122"/>
    </location>
</feature>
<dbReference type="InterPro" id="IPR032284">
    <property type="entry name" value="RecQ_Zn-bd"/>
</dbReference>
<evidence type="ECO:0000256" key="7">
    <source>
        <dbReference type="ARBA" id="ARBA00022806"/>
    </source>
</evidence>
<dbReference type="GO" id="GO:0016787">
    <property type="term" value="F:hydrolase activity"/>
    <property type="evidence" value="ECO:0007669"/>
    <property type="project" value="UniProtKB-KW"/>
</dbReference>
<comment type="subcellular location">
    <subcellularLocation>
        <location evidence="2">Nucleus</location>
    </subcellularLocation>
</comment>
<feature type="compositionally biased region" description="Polar residues" evidence="15">
    <location>
        <begin position="556"/>
        <end position="579"/>
    </location>
</feature>
<evidence type="ECO:0000256" key="6">
    <source>
        <dbReference type="ARBA" id="ARBA00022801"/>
    </source>
</evidence>
<evidence type="ECO:0000313" key="21">
    <source>
        <dbReference type="Proteomes" id="UP000184300"/>
    </source>
</evidence>
<dbReference type="FunFam" id="1.10.10.10:FF:000495">
    <property type="entry name" value="RecQ family helicase MusN"/>
    <property type="match status" value="1"/>
</dbReference>
<dbReference type="PROSITE" id="PS51194">
    <property type="entry name" value="HELICASE_CTER"/>
    <property type="match status" value="1"/>
</dbReference>
<dbReference type="FunFam" id="3.40.50.300:FF:001975">
    <property type="entry name" value="ATP-dependent DNA helicase"/>
    <property type="match status" value="1"/>
</dbReference>
<dbReference type="Gene3D" id="1.10.10.10">
    <property type="entry name" value="Winged helix-like DNA-binding domain superfamily/Winged helix DNA-binding domain"/>
    <property type="match status" value="1"/>
</dbReference>
<dbReference type="PROSITE" id="PS50206">
    <property type="entry name" value="RHODANESE_3"/>
    <property type="match status" value="1"/>
</dbReference>
<dbReference type="InterPro" id="IPR036390">
    <property type="entry name" value="WH_DNA-bd_sf"/>
</dbReference>
<dbReference type="Pfam" id="PF00271">
    <property type="entry name" value="Helicase_C"/>
    <property type="match status" value="1"/>
</dbReference>
<dbReference type="GO" id="GO:0006260">
    <property type="term" value="P:DNA replication"/>
    <property type="evidence" value="ECO:0007669"/>
    <property type="project" value="InterPro"/>
</dbReference>
<keyword evidence="10" id="KW-0234">DNA repair</keyword>
<feature type="compositionally biased region" description="Low complexity" evidence="15">
    <location>
        <begin position="374"/>
        <end position="386"/>
    </location>
</feature>
<comment type="cofactor">
    <cofactor evidence="1">
        <name>Zn(2+)</name>
        <dbReference type="ChEBI" id="CHEBI:29105"/>
    </cofactor>
</comment>
<dbReference type="SMART" id="SM00490">
    <property type="entry name" value="HELICc"/>
    <property type="match status" value="1"/>
</dbReference>
<feature type="compositionally biased region" description="Polar residues" evidence="15">
    <location>
        <begin position="1242"/>
        <end position="1253"/>
    </location>
</feature>
<dbReference type="GO" id="GO:0003677">
    <property type="term" value="F:DNA binding"/>
    <property type="evidence" value="ECO:0007669"/>
    <property type="project" value="UniProtKB-KW"/>
</dbReference>
<dbReference type="InterPro" id="IPR002464">
    <property type="entry name" value="DNA/RNA_helicase_DEAH_CS"/>
</dbReference>
<name>A0A1L9VPM4_ASPGL</name>
<feature type="region of interest" description="Disordered" evidence="15">
    <location>
        <begin position="1442"/>
        <end position="1536"/>
    </location>
</feature>
<feature type="compositionally biased region" description="Basic and acidic residues" evidence="15">
    <location>
        <begin position="196"/>
        <end position="227"/>
    </location>
</feature>
<gene>
    <name evidence="20" type="ORF">ASPGLDRAFT_122421</name>
</gene>
<feature type="domain" description="Rhodanese" evidence="16">
    <location>
        <begin position="931"/>
        <end position="969"/>
    </location>
</feature>
<feature type="compositionally biased region" description="Basic residues" evidence="15">
    <location>
        <begin position="1254"/>
        <end position="1265"/>
    </location>
</feature>
<dbReference type="InterPro" id="IPR004589">
    <property type="entry name" value="DNA_helicase_ATP-dep_RecQ"/>
</dbReference>
<dbReference type="SMART" id="SM00487">
    <property type="entry name" value="DEXDc"/>
    <property type="match status" value="1"/>
</dbReference>
<evidence type="ECO:0000256" key="14">
    <source>
        <dbReference type="ARBA" id="ARBA00034808"/>
    </source>
</evidence>
<proteinExistence type="inferred from homology"/>
<feature type="compositionally biased region" description="Basic and acidic residues" evidence="15">
    <location>
        <begin position="1457"/>
        <end position="1466"/>
    </location>
</feature>
<comment type="similarity">
    <text evidence="3">Belongs to the helicase family. RecQ subfamily.</text>
</comment>
<evidence type="ECO:0000259" key="17">
    <source>
        <dbReference type="PROSITE" id="PS50967"/>
    </source>
</evidence>
<evidence type="ECO:0000256" key="10">
    <source>
        <dbReference type="ARBA" id="ARBA00023204"/>
    </source>
</evidence>
<evidence type="ECO:0000256" key="1">
    <source>
        <dbReference type="ARBA" id="ARBA00001947"/>
    </source>
</evidence>
<evidence type="ECO:0000256" key="3">
    <source>
        <dbReference type="ARBA" id="ARBA00005446"/>
    </source>
</evidence>
<dbReference type="EMBL" id="KV878893">
    <property type="protein sequence ID" value="OJJ85859.1"/>
    <property type="molecule type" value="Genomic_DNA"/>
</dbReference>
<dbReference type="GO" id="GO:0009378">
    <property type="term" value="F:four-way junction helicase activity"/>
    <property type="evidence" value="ECO:0007669"/>
    <property type="project" value="TreeGrafter"/>
</dbReference>
<protein>
    <recommendedName>
        <fullName evidence="14">DNA 3'-5' helicase</fullName>
        <ecNumber evidence="14">5.6.2.4</ecNumber>
    </recommendedName>
</protein>
<dbReference type="SUPFAM" id="SSF47819">
    <property type="entry name" value="HRDC-like"/>
    <property type="match status" value="1"/>
</dbReference>
<dbReference type="GO" id="GO:0005737">
    <property type="term" value="C:cytoplasm"/>
    <property type="evidence" value="ECO:0007669"/>
    <property type="project" value="TreeGrafter"/>
</dbReference>
<dbReference type="NCBIfam" id="TIGR00614">
    <property type="entry name" value="recQ_fam"/>
    <property type="match status" value="1"/>
</dbReference>
<evidence type="ECO:0000256" key="9">
    <source>
        <dbReference type="ARBA" id="ARBA00023125"/>
    </source>
</evidence>
<evidence type="ECO:0000256" key="2">
    <source>
        <dbReference type="ARBA" id="ARBA00004123"/>
    </source>
</evidence>
<dbReference type="SMART" id="SM00956">
    <property type="entry name" value="RQC"/>
    <property type="match status" value="1"/>
</dbReference>
<keyword evidence="4" id="KW-0547">Nucleotide-binding</keyword>
<dbReference type="GO" id="GO:0005694">
    <property type="term" value="C:chromosome"/>
    <property type="evidence" value="ECO:0007669"/>
    <property type="project" value="TreeGrafter"/>
</dbReference>
<feature type="compositionally biased region" description="Low complexity" evidence="15">
    <location>
        <begin position="241"/>
        <end position="260"/>
    </location>
</feature>
<dbReference type="VEuPathDB" id="FungiDB:ASPGLDRAFT_122421"/>
<dbReference type="EC" id="5.6.2.4" evidence="14"/>
<keyword evidence="11" id="KW-0413">Isomerase</keyword>
<feature type="region of interest" description="Disordered" evidence="15">
    <location>
        <begin position="1215"/>
        <end position="1305"/>
    </location>
</feature>
<dbReference type="GO" id="GO:0005634">
    <property type="term" value="C:nucleus"/>
    <property type="evidence" value="ECO:0007669"/>
    <property type="project" value="UniProtKB-SubCell"/>
</dbReference>
<dbReference type="InterPro" id="IPR001650">
    <property type="entry name" value="Helicase_C-like"/>
</dbReference>
<evidence type="ECO:0000259" key="16">
    <source>
        <dbReference type="PROSITE" id="PS50206"/>
    </source>
</evidence>
<dbReference type="Proteomes" id="UP000184300">
    <property type="component" value="Unassembled WGS sequence"/>
</dbReference>
<dbReference type="PROSITE" id="PS50967">
    <property type="entry name" value="HRDC"/>
    <property type="match status" value="1"/>
</dbReference>
<evidence type="ECO:0000256" key="15">
    <source>
        <dbReference type="SAM" id="MobiDB-lite"/>
    </source>
</evidence>
<feature type="region of interest" description="Disordered" evidence="15">
    <location>
        <begin position="18"/>
        <end position="386"/>
    </location>
</feature>
<keyword evidence="9" id="KW-0238">DNA-binding</keyword>
<dbReference type="InterPro" id="IPR002121">
    <property type="entry name" value="HRDC_dom"/>
</dbReference>
<dbReference type="Pfam" id="PF16124">
    <property type="entry name" value="RecQ_Zn_bind"/>
    <property type="match status" value="1"/>
</dbReference>
<dbReference type="Gene3D" id="3.40.50.300">
    <property type="entry name" value="P-loop containing nucleotide triphosphate hydrolases"/>
    <property type="match status" value="2"/>
</dbReference>
<dbReference type="SUPFAM" id="SSF46785">
    <property type="entry name" value="Winged helix' DNA-binding domain"/>
    <property type="match status" value="1"/>
</dbReference>
<dbReference type="SUPFAM" id="SSF52540">
    <property type="entry name" value="P-loop containing nucleoside triphosphate hydrolases"/>
    <property type="match status" value="1"/>
</dbReference>
<dbReference type="InterPro" id="IPR036388">
    <property type="entry name" value="WH-like_DNA-bd_sf"/>
</dbReference>
<keyword evidence="12" id="KW-0539">Nucleus</keyword>
<evidence type="ECO:0000259" key="19">
    <source>
        <dbReference type="PROSITE" id="PS51194"/>
    </source>
</evidence>
<dbReference type="CDD" id="cd17920">
    <property type="entry name" value="DEXHc_RecQ"/>
    <property type="match status" value="1"/>
</dbReference>
<organism evidence="20 21">
    <name type="scientific">Aspergillus glaucus CBS 516.65</name>
    <dbReference type="NCBI Taxonomy" id="1160497"/>
    <lineage>
        <taxon>Eukaryota</taxon>
        <taxon>Fungi</taxon>
        <taxon>Dikarya</taxon>
        <taxon>Ascomycota</taxon>
        <taxon>Pezizomycotina</taxon>
        <taxon>Eurotiomycetes</taxon>
        <taxon>Eurotiomycetidae</taxon>
        <taxon>Eurotiales</taxon>
        <taxon>Aspergillaceae</taxon>
        <taxon>Aspergillus</taxon>
        <taxon>Aspergillus subgen. Aspergillus</taxon>
    </lineage>
</organism>
<evidence type="ECO:0000256" key="5">
    <source>
        <dbReference type="ARBA" id="ARBA00022763"/>
    </source>
</evidence>
<dbReference type="InterPro" id="IPR011545">
    <property type="entry name" value="DEAD/DEAH_box_helicase_dom"/>
</dbReference>
<dbReference type="PANTHER" id="PTHR13710:SF153">
    <property type="entry name" value="RECQ-LIKE DNA HELICASE BLM"/>
    <property type="match status" value="1"/>
</dbReference>
<dbReference type="GO" id="GO:0043138">
    <property type="term" value="F:3'-5' DNA helicase activity"/>
    <property type="evidence" value="ECO:0007669"/>
    <property type="project" value="UniProtKB-EC"/>
</dbReference>
<dbReference type="InterPro" id="IPR014001">
    <property type="entry name" value="Helicase_ATP-bd"/>
</dbReference>
<dbReference type="OrthoDB" id="10261556at2759"/>
<dbReference type="PROSITE" id="PS51192">
    <property type="entry name" value="HELICASE_ATP_BIND_1"/>
    <property type="match status" value="1"/>
</dbReference>
<dbReference type="InterPro" id="IPR001763">
    <property type="entry name" value="Rhodanese-like_dom"/>
</dbReference>
<dbReference type="PANTHER" id="PTHR13710">
    <property type="entry name" value="DNA HELICASE RECQ FAMILY MEMBER"/>
    <property type="match status" value="1"/>
</dbReference>